<proteinExistence type="predicted"/>
<dbReference type="AlphaFoldDB" id="A0A0N4TI11"/>
<dbReference type="STRING" id="6280.A0A0N4TI11"/>
<accession>A0A0N4TI11</accession>
<dbReference type="Proteomes" id="UP000278627">
    <property type="component" value="Unassembled WGS sequence"/>
</dbReference>
<gene>
    <name evidence="1" type="ORF">BPAG_LOCUS7811</name>
</gene>
<dbReference type="EMBL" id="UZAD01009574">
    <property type="protein sequence ID" value="VDN88997.1"/>
    <property type="molecule type" value="Genomic_DNA"/>
</dbReference>
<evidence type="ECO:0000313" key="1">
    <source>
        <dbReference type="EMBL" id="VDN88997.1"/>
    </source>
</evidence>
<name>A0A0N4TI11_BRUPA</name>
<reference evidence="3" key="1">
    <citation type="submission" date="2017-02" db="UniProtKB">
        <authorList>
            <consortium name="WormBaseParasite"/>
        </authorList>
    </citation>
    <scope>IDENTIFICATION</scope>
</reference>
<sequence length="61" mass="7127">MALKFGSLKQVFETLASEDYEFLDGKFEEYPSFGDENSTYDDVCLKHDLVLYFVIIFLQNC</sequence>
<dbReference type="WBParaSite" id="BPAG_0000785001-mRNA-1">
    <property type="protein sequence ID" value="BPAG_0000785001-mRNA-1"/>
    <property type="gene ID" value="BPAG_0000785001"/>
</dbReference>
<protein>
    <submittedName>
        <fullName evidence="3">Transposase</fullName>
    </submittedName>
</protein>
<organism evidence="3">
    <name type="scientific">Brugia pahangi</name>
    <name type="common">Filarial nematode worm</name>
    <dbReference type="NCBI Taxonomy" id="6280"/>
    <lineage>
        <taxon>Eukaryota</taxon>
        <taxon>Metazoa</taxon>
        <taxon>Ecdysozoa</taxon>
        <taxon>Nematoda</taxon>
        <taxon>Chromadorea</taxon>
        <taxon>Rhabditida</taxon>
        <taxon>Spirurina</taxon>
        <taxon>Spiruromorpha</taxon>
        <taxon>Filarioidea</taxon>
        <taxon>Onchocercidae</taxon>
        <taxon>Brugia</taxon>
    </lineage>
</organism>
<keyword evidence="2" id="KW-1185">Reference proteome</keyword>
<reference evidence="1 2" key="2">
    <citation type="submission" date="2018-11" db="EMBL/GenBank/DDBJ databases">
        <authorList>
            <consortium name="Pathogen Informatics"/>
        </authorList>
    </citation>
    <scope>NUCLEOTIDE SEQUENCE [LARGE SCALE GENOMIC DNA]</scope>
</reference>
<evidence type="ECO:0000313" key="3">
    <source>
        <dbReference type="WBParaSite" id="BPAG_0000785001-mRNA-1"/>
    </source>
</evidence>
<evidence type="ECO:0000313" key="2">
    <source>
        <dbReference type="Proteomes" id="UP000278627"/>
    </source>
</evidence>